<dbReference type="InterPro" id="IPR055221">
    <property type="entry name" value="PSF3_N"/>
</dbReference>
<comment type="function">
    <text evidence="1">The GINS complex plays an essential role in the initiation of DNA replication.</text>
</comment>
<proteinExistence type="inferred from homology"/>
<reference evidence="4 5" key="1">
    <citation type="journal article" date="2021" name="G3 (Bethesda)">
        <title>Improved contiguity of the threespine stickleback genome using long-read sequencing.</title>
        <authorList>
            <person name="Nath S."/>
            <person name="Shaw D.E."/>
            <person name="White M.A."/>
        </authorList>
    </citation>
    <scope>NUCLEOTIDE SEQUENCE [LARGE SCALE GENOMIC DNA]</scope>
    <source>
        <strain evidence="4 5">Lake Benthic</strain>
    </source>
</reference>
<evidence type="ECO:0000313" key="4">
    <source>
        <dbReference type="Ensembl" id="ENSGACP00000033639.1"/>
    </source>
</evidence>
<dbReference type="AlphaFoldDB" id="A0AAQ4P3V4"/>
<organism evidence="4 5">
    <name type="scientific">Gasterosteus aculeatus aculeatus</name>
    <name type="common">three-spined stickleback</name>
    <dbReference type="NCBI Taxonomy" id="481459"/>
    <lineage>
        <taxon>Eukaryota</taxon>
        <taxon>Metazoa</taxon>
        <taxon>Chordata</taxon>
        <taxon>Craniata</taxon>
        <taxon>Vertebrata</taxon>
        <taxon>Euteleostomi</taxon>
        <taxon>Actinopterygii</taxon>
        <taxon>Neopterygii</taxon>
        <taxon>Teleostei</taxon>
        <taxon>Neoteleostei</taxon>
        <taxon>Acanthomorphata</taxon>
        <taxon>Eupercaria</taxon>
        <taxon>Perciformes</taxon>
        <taxon>Cottioidei</taxon>
        <taxon>Gasterosteales</taxon>
        <taxon>Gasterosteidae</taxon>
        <taxon>Gasterosteus</taxon>
    </lineage>
</organism>
<dbReference type="CDD" id="cd21693">
    <property type="entry name" value="GINS_B_Psf3"/>
    <property type="match status" value="1"/>
</dbReference>
<dbReference type="Ensembl" id="ENSGACT00000070635.1">
    <property type="protein sequence ID" value="ENSGACP00000033639.1"/>
    <property type="gene ID" value="ENSGACG00000027651.1"/>
</dbReference>
<comment type="subcellular location">
    <subcellularLocation>
        <location evidence="1">Nucleus</location>
    </subcellularLocation>
</comment>
<sequence length="339" mass="38115">MDTQSYLPVQPGVGMQENFLSLDDILLSHERLPIRTECAFPRLGYLEKATDAQDIPQGTKMELPLWLSKGLYERKRRVLSVELPKVYREGWRTVFNADPNVVDLHKMGPYYYGLGSQMLHFDSPENPEIAQTLLQLEGAIGSEHLAYCLLLPGRFYPTSVSDVQTEGSGGDLIDRSFQMRRSSAASDGTWTRPRTPTTRTRLRWWSAWTAWRSSCSRRGRAASTASRAGRRDGPRSSPPPAWSSTTARGRWPTCRPEPTFSVVLRAGPPRSGTGFHLLCHVHVSRIHTCSVFVIPLLVELLMHVHNSGVELYKVNMLLYKSNGILPLFGPSYRLLTGGF</sequence>
<evidence type="ECO:0000259" key="3">
    <source>
        <dbReference type="Pfam" id="PF22466"/>
    </source>
</evidence>
<dbReference type="InterPro" id="IPR010492">
    <property type="entry name" value="GINS_Psf3"/>
</dbReference>
<dbReference type="Proteomes" id="UP000007635">
    <property type="component" value="Chromosome XIX"/>
</dbReference>
<comment type="subunit">
    <text evidence="1">Component of the GINS complex.</text>
</comment>
<dbReference type="SUPFAM" id="SSF158573">
    <property type="entry name" value="GINS helical bundle-like"/>
    <property type="match status" value="1"/>
</dbReference>
<evidence type="ECO:0000313" key="5">
    <source>
        <dbReference type="Proteomes" id="UP000007635"/>
    </source>
</evidence>
<reference evidence="4" key="3">
    <citation type="submission" date="2025-09" db="UniProtKB">
        <authorList>
            <consortium name="Ensembl"/>
        </authorList>
    </citation>
    <scope>IDENTIFICATION</scope>
</reference>
<dbReference type="GeneTree" id="ENSGT00390000001622"/>
<keyword evidence="5" id="KW-1185">Reference proteome</keyword>
<evidence type="ECO:0000256" key="2">
    <source>
        <dbReference type="SAM" id="MobiDB-lite"/>
    </source>
</evidence>
<protein>
    <recommendedName>
        <fullName evidence="1">DNA replication complex GINS protein PSF3</fullName>
    </recommendedName>
</protein>
<dbReference type="CDD" id="cd11713">
    <property type="entry name" value="GINS_A_psf3"/>
    <property type="match status" value="1"/>
</dbReference>
<dbReference type="Gene3D" id="1.20.58.2050">
    <property type="match status" value="1"/>
</dbReference>
<dbReference type="InterPro" id="IPR036224">
    <property type="entry name" value="GINS_bundle-like_dom_sf"/>
</dbReference>
<dbReference type="InterPro" id="IPR038437">
    <property type="entry name" value="GINS_Psf3_sf"/>
</dbReference>
<reference evidence="4" key="2">
    <citation type="submission" date="2025-08" db="UniProtKB">
        <authorList>
            <consortium name="Ensembl"/>
        </authorList>
    </citation>
    <scope>IDENTIFICATION</scope>
</reference>
<dbReference type="SUPFAM" id="SSF160059">
    <property type="entry name" value="PriA/YqbF domain"/>
    <property type="match status" value="1"/>
</dbReference>
<comment type="similarity">
    <text evidence="1">Belongs to the GINS3/PSF3 family.</text>
</comment>
<feature type="domain" description="DNA replication complex GINS protein PSF3 N-terminal" evidence="3">
    <location>
        <begin position="21"/>
        <end position="72"/>
    </location>
</feature>
<dbReference type="Pfam" id="PF22466">
    <property type="entry name" value="PSF3_N"/>
    <property type="match status" value="1"/>
</dbReference>
<feature type="region of interest" description="Disordered" evidence="2">
    <location>
        <begin position="219"/>
        <end position="251"/>
    </location>
</feature>
<name>A0AAQ4P3V4_GASAC</name>
<evidence type="ECO:0000256" key="1">
    <source>
        <dbReference type="RuleBase" id="RU367161"/>
    </source>
</evidence>
<keyword evidence="1" id="KW-0539">Nucleus</keyword>
<dbReference type="GO" id="GO:1902975">
    <property type="term" value="P:mitotic DNA replication initiation"/>
    <property type="evidence" value="ECO:0007669"/>
    <property type="project" value="TreeGrafter"/>
</dbReference>
<dbReference type="PANTHER" id="PTHR22768:SF0">
    <property type="entry name" value="DNA REPLICATION COMPLEX GINS PROTEIN PSF3"/>
    <property type="match status" value="1"/>
</dbReference>
<keyword evidence="1" id="KW-0235">DNA replication</keyword>
<dbReference type="PANTHER" id="PTHR22768">
    <property type="entry name" value="DNA REPLICATION COMPLEX GINS PROTEIN PSF3"/>
    <property type="match status" value="1"/>
</dbReference>
<accession>A0AAQ4P3V4</accession>
<dbReference type="GO" id="GO:0000811">
    <property type="term" value="C:GINS complex"/>
    <property type="evidence" value="ECO:0007669"/>
    <property type="project" value="UniProtKB-UniRule"/>
</dbReference>